<evidence type="ECO:0000259" key="1">
    <source>
        <dbReference type="Pfam" id="PF01370"/>
    </source>
</evidence>
<protein>
    <submittedName>
        <fullName evidence="2">UDP-glucose 4-epimerase</fullName>
    </submittedName>
</protein>
<dbReference type="SUPFAM" id="SSF51735">
    <property type="entry name" value="NAD(P)-binding Rossmann-fold domains"/>
    <property type="match status" value="1"/>
</dbReference>
<dbReference type="Proteomes" id="UP000292136">
    <property type="component" value="Unassembled WGS sequence"/>
</dbReference>
<feature type="domain" description="NAD-dependent epimerase/dehydratase" evidence="1">
    <location>
        <begin position="5"/>
        <end position="216"/>
    </location>
</feature>
<dbReference type="RefSeq" id="WP_130459623.1">
    <property type="nucleotide sequence ID" value="NZ_SHKM01000002.1"/>
</dbReference>
<dbReference type="Gene3D" id="3.40.50.720">
    <property type="entry name" value="NAD(P)-binding Rossmann-like Domain"/>
    <property type="match status" value="1"/>
</dbReference>
<dbReference type="EMBL" id="SHKM01000002">
    <property type="protein sequence ID" value="RZT76426.1"/>
    <property type="molecule type" value="Genomic_DNA"/>
</dbReference>
<dbReference type="Pfam" id="PF01370">
    <property type="entry name" value="Epimerase"/>
    <property type="match status" value="1"/>
</dbReference>
<proteinExistence type="predicted"/>
<dbReference type="InterPro" id="IPR036291">
    <property type="entry name" value="NAD(P)-bd_dom_sf"/>
</dbReference>
<name>A0ABY0IQP7_9RHOO</name>
<dbReference type="PANTHER" id="PTHR43245">
    <property type="entry name" value="BIFUNCTIONAL POLYMYXIN RESISTANCE PROTEIN ARNA"/>
    <property type="match status" value="1"/>
</dbReference>
<dbReference type="InterPro" id="IPR050177">
    <property type="entry name" value="Lipid_A_modif_metabolic_enz"/>
</dbReference>
<dbReference type="InterPro" id="IPR001509">
    <property type="entry name" value="Epimerase_deHydtase"/>
</dbReference>
<evidence type="ECO:0000313" key="2">
    <source>
        <dbReference type="EMBL" id="RZT76426.1"/>
    </source>
</evidence>
<comment type="caution">
    <text evidence="2">The sequence shown here is derived from an EMBL/GenBank/DDBJ whole genome shotgun (WGS) entry which is preliminary data.</text>
</comment>
<keyword evidence="3" id="KW-1185">Reference proteome</keyword>
<evidence type="ECO:0000313" key="3">
    <source>
        <dbReference type="Proteomes" id="UP000292136"/>
    </source>
</evidence>
<accession>A0ABY0IQP7</accession>
<reference evidence="2 3" key="1">
    <citation type="submission" date="2019-02" db="EMBL/GenBank/DDBJ databases">
        <title>Genomic Encyclopedia of Type Strains, Phase IV (KMG-IV): sequencing the most valuable type-strain genomes for metagenomic binning, comparative biology and taxonomic classification.</title>
        <authorList>
            <person name="Goeker M."/>
        </authorList>
    </citation>
    <scope>NUCLEOTIDE SEQUENCE [LARGE SCALE GENOMIC DNA]</scope>
    <source>
        <strain evidence="2 3">DSM 21223</strain>
    </source>
</reference>
<gene>
    <name evidence="2" type="ORF">EV678_2303</name>
</gene>
<organism evidence="2 3">
    <name type="scientific">Azospira oryzae</name>
    <dbReference type="NCBI Taxonomy" id="146939"/>
    <lineage>
        <taxon>Bacteria</taxon>
        <taxon>Pseudomonadati</taxon>
        <taxon>Pseudomonadota</taxon>
        <taxon>Betaproteobacteria</taxon>
        <taxon>Rhodocyclales</taxon>
        <taxon>Rhodocyclaceae</taxon>
        <taxon>Azospira</taxon>
    </lineage>
</organism>
<sequence>MTKTVLVTGSRGLVGRRLCASLRNDGFSVKELDLLGQGASHGDVTRLANIDAAIQGCAGVVHLAAVSRVVWGQRDPKLCWRTNVTGLQNLVHAALAQSSRPWILFSSSREVYGQVPSLPVAETTALNPLNVYARSKAEGERLVLEARSLGLQTAVVRLSNVYGCTKDHGDRVIPAFCRAAVEGLPLRVEGSNHTFDFTHVNDVVRGLRALIGLLESGEQSLPPVHLVSGHPTSLGELAAICCRLAKSDAAIAEAAPRSYDVARFYGDPAGARELLGWESAISLEAGLMRLIQDFRHELALHSAAEASV</sequence>